<dbReference type="Pfam" id="PF14504">
    <property type="entry name" value="CAP_assoc_N"/>
    <property type="match status" value="1"/>
</dbReference>
<feature type="domain" description="SCP" evidence="2">
    <location>
        <begin position="239"/>
        <end position="349"/>
    </location>
</feature>
<dbReference type="InterPro" id="IPR035940">
    <property type="entry name" value="CAP_sf"/>
</dbReference>
<dbReference type="InterPro" id="IPR029410">
    <property type="entry name" value="CAP_assoc"/>
</dbReference>
<dbReference type="PANTHER" id="PTHR31157:SF26">
    <property type="entry name" value="SCP-LIKE EXTRACELLULAR PROTEIN"/>
    <property type="match status" value="1"/>
</dbReference>
<evidence type="ECO:0000313" key="4">
    <source>
        <dbReference type="EMBL" id="KAB7707942.1"/>
    </source>
</evidence>
<evidence type="ECO:0008006" key="6">
    <source>
        <dbReference type="Google" id="ProtNLM"/>
    </source>
</evidence>
<dbReference type="RefSeq" id="WP_152149929.1">
    <property type="nucleotide sequence ID" value="NZ_WEIO01000002.1"/>
</dbReference>
<protein>
    <recommendedName>
        <fullName evidence="6">CAP domain-containing protein</fullName>
    </recommendedName>
</protein>
<dbReference type="EMBL" id="WEIO01000002">
    <property type="protein sequence ID" value="KAB7707942.1"/>
    <property type="molecule type" value="Genomic_DNA"/>
</dbReference>
<proteinExistence type="predicted"/>
<feature type="transmembrane region" description="Helical" evidence="1">
    <location>
        <begin position="7"/>
        <end position="23"/>
    </location>
</feature>
<evidence type="ECO:0000259" key="3">
    <source>
        <dbReference type="Pfam" id="PF14504"/>
    </source>
</evidence>
<evidence type="ECO:0000256" key="1">
    <source>
        <dbReference type="SAM" id="Phobius"/>
    </source>
</evidence>
<feature type="domain" description="CAP-associated" evidence="3">
    <location>
        <begin position="71"/>
        <end position="208"/>
    </location>
</feature>
<dbReference type="InterPro" id="IPR014044">
    <property type="entry name" value="CAP_dom"/>
</dbReference>
<comment type="caution">
    <text evidence="4">The sequence shown here is derived from an EMBL/GenBank/DDBJ whole genome shotgun (WGS) entry which is preliminary data.</text>
</comment>
<dbReference type="Proteomes" id="UP000429595">
    <property type="component" value="Unassembled WGS sequence"/>
</dbReference>
<dbReference type="Gene3D" id="3.40.33.10">
    <property type="entry name" value="CAP"/>
    <property type="match status" value="1"/>
</dbReference>
<sequence>MRSVIRILVVMSIILIAGIYFNQEREENEVLHNSATSNPPKIDMNVEKELEGADKPVPKAEKPTSGSGSYIGKEAVLLRKAMGEPSRKDPSAYGYEWWVYKNGNQYVQFGVENNKVVTAYAAGDTDVSPFKIEQPVRDIFQTHDLGMEVVVTNETGTYRFELSEEDFNMRPIVILGDIYAQLYIDKFSGTLSSVRFLTKDYLIKQRPYEMVYRGELPADPQIPESLWGQIEEGSEKQILDLTNIIRDKHGLNQVAWEPATASVAKKHSKEMYEKQYFAHESPSAGDLGDRLKTADVIYQLAGENIAANYTDGPAAVEGWLNSKDHRSALLEKDFTLLGVGVYRQYYTQNFIAR</sequence>
<accession>A0A6I1FI00</accession>
<keyword evidence="1" id="KW-0472">Membrane</keyword>
<evidence type="ECO:0000313" key="5">
    <source>
        <dbReference type="Proteomes" id="UP000429595"/>
    </source>
</evidence>
<gene>
    <name evidence="4" type="ORF">F9802_04300</name>
</gene>
<organism evidence="4 5">
    <name type="scientific">Bacillus aerolatus</name>
    <dbReference type="NCBI Taxonomy" id="2653354"/>
    <lineage>
        <taxon>Bacteria</taxon>
        <taxon>Bacillati</taxon>
        <taxon>Bacillota</taxon>
        <taxon>Bacilli</taxon>
        <taxon>Bacillales</taxon>
        <taxon>Bacillaceae</taxon>
        <taxon>Bacillus</taxon>
    </lineage>
</organism>
<dbReference type="CDD" id="cd05379">
    <property type="entry name" value="CAP_bacterial"/>
    <property type="match status" value="1"/>
</dbReference>
<keyword evidence="5" id="KW-1185">Reference proteome</keyword>
<reference evidence="4 5" key="1">
    <citation type="submission" date="2019-10" db="EMBL/GenBank/DDBJ databases">
        <title>Bacillus aerolatum sp. nov., isolated from bioaerosol of sport playgrounds.</title>
        <authorList>
            <person name="Chen P."/>
            <person name="Zhang G."/>
        </authorList>
    </citation>
    <scope>NUCLEOTIDE SEQUENCE [LARGE SCALE GENOMIC DNA]</scope>
    <source>
        <strain evidence="4 5">CX253</strain>
    </source>
</reference>
<evidence type="ECO:0000259" key="2">
    <source>
        <dbReference type="Pfam" id="PF00188"/>
    </source>
</evidence>
<keyword evidence="1" id="KW-0812">Transmembrane</keyword>
<dbReference type="Pfam" id="PF00188">
    <property type="entry name" value="CAP"/>
    <property type="match status" value="1"/>
</dbReference>
<keyword evidence="1" id="KW-1133">Transmembrane helix</keyword>
<name>A0A6I1FI00_9BACI</name>
<dbReference type="AlphaFoldDB" id="A0A6I1FI00"/>
<dbReference type="PANTHER" id="PTHR31157">
    <property type="entry name" value="SCP DOMAIN-CONTAINING PROTEIN"/>
    <property type="match status" value="1"/>
</dbReference>
<dbReference type="SUPFAM" id="SSF55797">
    <property type="entry name" value="PR-1-like"/>
    <property type="match status" value="1"/>
</dbReference>